<dbReference type="PROSITE" id="PS51770">
    <property type="entry name" value="HOTDOG_ACOT"/>
    <property type="match status" value="1"/>
</dbReference>
<dbReference type="GO" id="GO:0005829">
    <property type="term" value="C:cytosol"/>
    <property type="evidence" value="ECO:0007669"/>
    <property type="project" value="TreeGrafter"/>
</dbReference>
<reference evidence="3 4" key="1">
    <citation type="journal article" date="2012" name="J. Bacteriol.">
        <title>Genome Sequence of "Candidatus Nitrosoarchaeum limnia" BG20, a Low-Salinity Ammonia-Oxidizing Archaeon from the San Francisco Bay Estuary.</title>
        <authorList>
            <person name="Mosier A.C."/>
            <person name="Allen E.E."/>
            <person name="Kim M."/>
            <person name="Ferriera S."/>
            <person name="Francis C.A."/>
        </authorList>
    </citation>
    <scope>NUCLEOTIDE SEQUENCE [LARGE SCALE GENOMIC DNA]</scope>
    <source>
        <strain evidence="3 4">BG20</strain>
    </source>
</reference>
<evidence type="ECO:0000256" key="1">
    <source>
        <dbReference type="ARBA" id="ARBA00022801"/>
    </source>
</evidence>
<dbReference type="SUPFAM" id="SSF54637">
    <property type="entry name" value="Thioesterase/thiol ester dehydrase-isomerase"/>
    <property type="match status" value="1"/>
</dbReference>
<dbReference type="EMBL" id="AHJG01000180">
    <property type="protein sequence ID" value="EPA05529.1"/>
    <property type="molecule type" value="Genomic_DNA"/>
</dbReference>
<dbReference type="PATRIC" id="fig|859192.6.peg.1217"/>
<dbReference type="GO" id="GO:0052816">
    <property type="term" value="F:long-chain fatty acyl-CoA hydrolase activity"/>
    <property type="evidence" value="ECO:0007669"/>
    <property type="project" value="TreeGrafter"/>
</dbReference>
<accession>S2ET52</accession>
<keyword evidence="1" id="KW-0378">Hydrolase</keyword>
<dbReference type="RefSeq" id="WP_010192123.1">
    <property type="nucleotide sequence ID" value="NZ_AHJG01000180.1"/>
</dbReference>
<protein>
    <submittedName>
        <fullName evidence="3">Thioesterase family protein</fullName>
    </submittedName>
</protein>
<dbReference type="InterPro" id="IPR029069">
    <property type="entry name" value="HotDog_dom_sf"/>
</dbReference>
<dbReference type="InterPro" id="IPR033120">
    <property type="entry name" value="HOTDOG_ACOT"/>
</dbReference>
<dbReference type="Proteomes" id="UP000014065">
    <property type="component" value="Unassembled WGS sequence"/>
</dbReference>
<name>S2ET52_9ARCH</name>
<dbReference type="InterPro" id="IPR006683">
    <property type="entry name" value="Thioestr_dom"/>
</dbReference>
<proteinExistence type="predicted"/>
<organism evidence="3 4">
    <name type="scientific">Candidatus Nitrosarchaeum limnium BG20</name>
    <dbReference type="NCBI Taxonomy" id="859192"/>
    <lineage>
        <taxon>Archaea</taxon>
        <taxon>Nitrososphaerota</taxon>
        <taxon>Nitrososphaeria</taxon>
        <taxon>Nitrosopumilales</taxon>
        <taxon>Nitrosopumilaceae</taxon>
        <taxon>Nitrosarchaeum</taxon>
    </lineage>
</organism>
<evidence type="ECO:0000313" key="3">
    <source>
        <dbReference type="EMBL" id="EPA05529.1"/>
    </source>
</evidence>
<sequence>MQNNSENTNIRDKSPGESSADVIVRMFPSDANPAGNVFGGEILKHIDMVAGIVAQRHSQSNAVTVSMDSVNFIKPVFVGNVLKLNARINYVHNSSMEIEVKAEAEDIVTGIKTVTGTAFVTFVGLDKNGKPQHVPKLLLKTDEDRIKFEEGKIRMEERLKLRKKSNV</sequence>
<dbReference type="CDD" id="cd03442">
    <property type="entry name" value="BFIT_BACH"/>
    <property type="match status" value="1"/>
</dbReference>
<dbReference type="Pfam" id="PF03061">
    <property type="entry name" value="4HBT"/>
    <property type="match status" value="1"/>
</dbReference>
<dbReference type="GO" id="GO:0006637">
    <property type="term" value="P:acyl-CoA metabolic process"/>
    <property type="evidence" value="ECO:0007669"/>
    <property type="project" value="TreeGrafter"/>
</dbReference>
<dbReference type="PANTHER" id="PTHR11049:SF24">
    <property type="entry name" value="CYTOSOLIC ACYL COENZYME A THIOESTER HYDROLASE"/>
    <property type="match status" value="1"/>
</dbReference>
<keyword evidence="4" id="KW-1185">Reference proteome</keyword>
<dbReference type="AlphaFoldDB" id="S2ET52"/>
<comment type="caution">
    <text evidence="3">The sequence shown here is derived from an EMBL/GenBank/DDBJ whole genome shotgun (WGS) entry which is preliminary data.</text>
</comment>
<dbReference type="InterPro" id="IPR040170">
    <property type="entry name" value="Cytosol_ACT"/>
</dbReference>
<dbReference type="Gene3D" id="3.10.129.10">
    <property type="entry name" value="Hotdog Thioesterase"/>
    <property type="match status" value="1"/>
</dbReference>
<dbReference type="PANTHER" id="PTHR11049">
    <property type="entry name" value="ACYL COENZYME A THIOESTER HYDROLASE"/>
    <property type="match status" value="1"/>
</dbReference>
<feature type="domain" description="HotDog ACOT-type" evidence="2">
    <location>
        <begin position="16"/>
        <end position="128"/>
    </location>
</feature>
<evidence type="ECO:0000259" key="2">
    <source>
        <dbReference type="PROSITE" id="PS51770"/>
    </source>
</evidence>
<dbReference type="GO" id="GO:0009062">
    <property type="term" value="P:fatty acid catabolic process"/>
    <property type="evidence" value="ECO:0007669"/>
    <property type="project" value="TreeGrafter"/>
</dbReference>
<evidence type="ECO:0000313" key="4">
    <source>
        <dbReference type="Proteomes" id="UP000014065"/>
    </source>
</evidence>
<gene>
    <name evidence="3" type="ORF">BG20_I0225</name>
</gene>